<evidence type="ECO:0000313" key="11">
    <source>
        <dbReference type="Proteomes" id="UP000215459"/>
    </source>
</evidence>
<evidence type="ECO:0000259" key="9">
    <source>
        <dbReference type="SMART" id="SM00894"/>
    </source>
</evidence>
<organism evidence="10 11">
    <name type="scientific">Paludifilum halophilum</name>
    <dbReference type="NCBI Taxonomy" id="1642702"/>
    <lineage>
        <taxon>Bacteria</taxon>
        <taxon>Bacillati</taxon>
        <taxon>Bacillota</taxon>
        <taxon>Bacilli</taxon>
        <taxon>Bacillales</taxon>
        <taxon>Thermoactinomycetaceae</taxon>
        <taxon>Paludifilum</taxon>
    </lineage>
</organism>
<dbReference type="AlphaFoldDB" id="A0A235B8H1"/>
<sequence length="138" mass="14632">MKKIAGIVSAFLLVFALAPVSAFASPADKNCSDFSAWEDAQRFYEENGGPAKDPHDLDRDNDGLACDTLAGFVPDHEPGSFVGDGDSSDDSNDSDSGKEEKGGEMPKTATNDITLSLVGGVTALSGLVLYFVRRRVEQ</sequence>
<proteinExistence type="predicted"/>
<feature type="domain" description="Excalibur calcium-binding" evidence="9">
    <location>
        <begin position="27"/>
        <end position="67"/>
    </location>
</feature>
<dbReference type="RefSeq" id="WP_094263866.1">
    <property type="nucleotide sequence ID" value="NZ_NOWF01000003.1"/>
</dbReference>
<feature type="transmembrane region" description="Helical" evidence="7">
    <location>
        <begin position="113"/>
        <end position="132"/>
    </location>
</feature>
<evidence type="ECO:0000256" key="4">
    <source>
        <dbReference type="ARBA" id="ARBA00022729"/>
    </source>
</evidence>
<evidence type="ECO:0000256" key="1">
    <source>
        <dbReference type="ARBA" id="ARBA00004168"/>
    </source>
</evidence>
<evidence type="ECO:0000256" key="3">
    <source>
        <dbReference type="ARBA" id="ARBA00022525"/>
    </source>
</evidence>
<keyword evidence="4 8" id="KW-0732">Signal</keyword>
<comment type="subcellular location">
    <subcellularLocation>
        <location evidence="1">Secreted</location>
        <location evidence="1">Cell wall</location>
        <topology evidence="1">Peptidoglycan-anchor</topology>
    </subcellularLocation>
</comment>
<dbReference type="Pfam" id="PF00746">
    <property type="entry name" value="Gram_pos_anchor"/>
    <property type="match status" value="1"/>
</dbReference>
<protein>
    <recommendedName>
        <fullName evidence="9">Excalibur calcium-binding domain-containing protein</fullName>
    </recommendedName>
</protein>
<dbReference type="EMBL" id="NOWF01000003">
    <property type="protein sequence ID" value="OYD08561.1"/>
    <property type="molecule type" value="Genomic_DNA"/>
</dbReference>
<evidence type="ECO:0000256" key="6">
    <source>
        <dbReference type="SAM" id="MobiDB-lite"/>
    </source>
</evidence>
<dbReference type="OrthoDB" id="565380at2"/>
<gene>
    <name evidence="10" type="ORF">CHM34_06970</name>
</gene>
<reference evidence="10 11" key="1">
    <citation type="submission" date="2017-07" db="EMBL/GenBank/DDBJ databases">
        <title>The genome sequence of Paludifilum halophilum highlights mechanisms for microbial adaptation to high salt environemnts.</title>
        <authorList>
            <person name="Belbahri L."/>
        </authorList>
    </citation>
    <scope>NUCLEOTIDE SEQUENCE [LARGE SCALE GENOMIC DNA]</scope>
    <source>
        <strain evidence="10 11">DSM 102817</strain>
    </source>
</reference>
<keyword evidence="7" id="KW-1133">Transmembrane helix</keyword>
<dbReference type="InterPro" id="IPR019931">
    <property type="entry name" value="LPXTG_anchor"/>
</dbReference>
<keyword evidence="7" id="KW-0472">Membrane</keyword>
<evidence type="ECO:0000256" key="5">
    <source>
        <dbReference type="ARBA" id="ARBA00023088"/>
    </source>
</evidence>
<evidence type="ECO:0000256" key="8">
    <source>
        <dbReference type="SAM" id="SignalP"/>
    </source>
</evidence>
<accession>A0A235B8H1</accession>
<feature type="signal peptide" evidence="8">
    <location>
        <begin position="1"/>
        <end position="24"/>
    </location>
</feature>
<dbReference type="NCBIfam" id="TIGR01167">
    <property type="entry name" value="LPXTG_anchor"/>
    <property type="match status" value="1"/>
</dbReference>
<keyword evidence="2" id="KW-0134">Cell wall</keyword>
<feature type="compositionally biased region" description="Basic and acidic residues" evidence="6">
    <location>
        <begin position="95"/>
        <end position="104"/>
    </location>
</feature>
<keyword evidence="5" id="KW-0572">Peptidoglycan-anchor</keyword>
<evidence type="ECO:0000313" key="10">
    <source>
        <dbReference type="EMBL" id="OYD08561.1"/>
    </source>
</evidence>
<keyword evidence="3" id="KW-0964">Secreted</keyword>
<keyword evidence="11" id="KW-1185">Reference proteome</keyword>
<feature type="region of interest" description="Disordered" evidence="6">
    <location>
        <begin position="73"/>
        <end position="110"/>
    </location>
</feature>
<feature type="chain" id="PRO_5012263280" description="Excalibur calcium-binding domain-containing protein" evidence="8">
    <location>
        <begin position="25"/>
        <end position="138"/>
    </location>
</feature>
<dbReference type="SMART" id="SM00894">
    <property type="entry name" value="Excalibur"/>
    <property type="match status" value="1"/>
</dbReference>
<dbReference type="InterPro" id="IPR008613">
    <property type="entry name" value="Excalibur_Ca-bd_domain"/>
</dbReference>
<dbReference type="Pfam" id="PF05901">
    <property type="entry name" value="Excalibur"/>
    <property type="match status" value="1"/>
</dbReference>
<comment type="caution">
    <text evidence="10">The sequence shown here is derived from an EMBL/GenBank/DDBJ whole genome shotgun (WGS) entry which is preliminary data.</text>
</comment>
<keyword evidence="7" id="KW-0812">Transmembrane</keyword>
<evidence type="ECO:0000256" key="2">
    <source>
        <dbReference type="ARBA" id="ARBA00022512"/>
    </source>
</evidence>
<evidence type="ECO:0000256" key="7">
    <source>
        <dbReference type="SAM" id="Phobius"/>
    </source>
</evidence>
<dbReference type="Proteomes" id="UP000215459">
    <property type="component" value="Unassembled WGS sequence"/>
</dbReference>
<name>A0A235B8H1_9BACL</name>